<accession>A0A8K1FF26</accession>
<keyword evidence="2" id="KW-1185">Reference proteome</keyword>
<sequence length="227" mass="25413">MSKTGSSVVHASGKVVFPSHASVTYHYDLTEHAFTLEHLVNEQQWEGSILNGLAGASVDPATISQCLVTALAKLQTKTASENQHVDITSLDEETTELKLCVRFSSGGIVWTPTFCFKLKQRKMSETEVLRAKLRDMQQRVNELEAQKIVTCDKLAQAPVLAQGLRGERARERLKGIYEWVVDACLAVVLVARGLARDAVDRIVVWWKWIKRQAQGCSDSIFVQYSYM</sequence>
<reference evidence="1" key="1">
    <citation type="submission" date="2019-03" db="EMBL/GenBank/DDBJ databases">
        <title>Long read genome sequence of the mycoparasitic Pythium oligandrum ATCC 38472 isolated from sugarbeet rhizosphere.</title>
        <authorList>
            <person name="Gaulin E."/>
        </authorList>
    </citation>
    <scope>NUCLEOTIDE SEQUENCE</scope>
    <source>
        <strain evidence="1">ATCC 38472_TT</strain>
    </source>
</reference>
<dbReference type="EMBL" id="SPLM01000077">
    <property type="protein sequence ID" value="TMW61185.1"/>
    <property type="molecule type" value="Genomic_DNA"/>
</dbReference>
<evidence type="ECO:0000313" key="2">
    <source>
        <dbReference type="Proteomes" id="UP000794436"/>
    </source>
</evidence>
<organism evidence="1 2">
    <name type="scientific">Pythium oligandrum</name>
    <name type="common">Mycoparasitic fungus</name>
    <dbReference type="NCBI Taxonomy" id="41045"/>
    <lineage>
        <taxon>Eukaryota</taxon>
        <taxon>Sar</taxon>
        <taxon>Stramenopiles</taxon>
        <taxon>Oomycota</taxon>
        <taxon>Peronosporomycetes</taxon>
        <taxon>Pythiales</taxon>
        <taxon>Pythiaceae</taxon>
        <taxon>Pythium</taxon>
    </lineage>
</organism>
<protein>
    <submittedName>
        <fullName evidence="1">Uncharacterized protein</fullName>
    </submittedName>
</protein>
<name>A0A8K1FF26_PYTOL</name>
<comment type="caution">
    <text evidence="1">The sequence shown here is derived from an EMBL/GenBank/DDBJ whole genome shotgun (WGS) entry which is preliminary data.</text>
</comment>
<gene>
    <name evidence="1" type="ORF">Poli38472_013648</name>
</gene>
<dbReference type="AlphaFoldDB" id="A0A8K1FF26"/>
<evidence type="ECO:0000313" key="1">
    <source>
        <dbReference type="EMBL" id="TMW61185.1"/>
    </source>
</evidence>
<dbReference type="Proteomes" id="UP000794436">
    <property type="component" value="Unassembled WGS sequence"/>
</dbReference>
<proteinExistence type="predicted"/>